<feature type="region of interest" description="Disordered" evidence="1">
    <location>
        <begin position="166"/>
        <end position="185"/>
    </location>
</feature>
<evidence type="ECO:0000313" key="3">
    <source>
        <dbReference type="Proteomes" id="UP000612055"/>
    </source>
</evidence>
<protein>
    <submittedName>
        <fullName evidence="2">Uncharacterized protein</fullName>
    </submittedName>
</protein>
<accession>A0A835Y892</accession>
<keyword evidence="3" id="KW-1185">Reference proteome</keyword>
<proteinExistence type="predicted"/>
<sequence length="207" mass="21690">MAVEALQCGRLLLQRRRGASPLLERQREEWWRLAVRALGLPPAPGLWELVTSPVLAVWPECRLDLDALPPAAPPELAVALAAGLLPAVSGLLGIGCPPPASQPGSEARDMWAWSCPDGAIDWALVLTPLLAYGEEGQAAELVRTLGRLGGLGGSWSAAKSPVAGDAAELRDGAGPATASTEALSPEAPLQQLRRLVAQAAEEWGLPR</sequence>
<dbReference type="AlphaFoldDB" id="A0A835Y892"/>
<dbReference type="Proteomes" id="UP000612055">
    <property type="component" value="Unassembled WGS sequence"/>
</dbReference>
<evidence type="ECO:0000256" key="1">
    <source>
        <dbReference type="SAM" id="MobiDB-lite"/>
    </source>
</evidence>
<reference evidence="2" key="1">
    <citation type="journal article" date="2020" name="bioRxiv">
        <title>Comparative genomics of Chlamydomonas.</title>
        <authorList>
            <person name="Craig R.J."/>
            <person name="Hasan A.R."/>
            <person name="Ness R.W."/>
            <person name="Keightley P.D."/>
        </authorList>
    </citation>
    <scope>NUCLEOTIDE SEQUENCE</scope>
    <source>
        <strain evidence="2">CCAP 11/70</strain>
    </source>
</reference>
<evidence type="ECO:0000313" key="2">
    <source>
        <dbReference type="EMBL" id="KAG2498105.1"/>
    </source>
</evidence>
<gene>
    <name evidence="2" type="ORF">HYH03_003863</name>
</gene>
<organism evidence="2 3">
    <name type="scientific">Edaphochlamys debaryana</name>
    <dbReference type="NCBI Taxonomy" id="47281"/>
    <lineage>
        <taxon>Eukaryota</taxon>
        <taxon>Viridiplantae</taxon>
        <taxon>Chlorophyta</taxon>
        <taxon>core chlorophytes</taxon>
        <taxon>Chlorophyceae</taxon>
        <taxon>CS clade</taxon>
        <taxon>Chlamydomonadales</taxon>
        <taxon>Chlamydomonadales incertae sedis</taxon>
        <taxon>Edaphochlamys</taxon>
    </lineage>
</organism>
<dbReference type="EMBL" id="JAEHOE010000011">
    <property type="protein sequence ID" value="KAG2498105.1"/>
    <property type="molecule type" value="Genomic_DNA"/>
</dbReference>
<comment type="caution">
    <text evidence="2">The sequence shown here is derived from an EMBL/GenBank/DDBJ whole genome shotgun (WGS) entry which is preliminary data.</text>
</comment>
<name>A0A835Y892_9CHLO</name>